<protein>
    <submittedName>
        <fullName evidence="3">Uncharacterized protein</fullName>
    </submittedName>
</protein>
<dbReference type="AlphaFoldDB" id="A0A2P6MJA7"/>
<gene>
    <name evidence="2" type="ORF">C6I21_05675</name>
    <name evidence="3" type="ORF">C6I21_06045</name>
</gene>
<dbReference type="Proteomes" id="UP000243650">
    <property type="component" value="Unassembled WGS sequence"/>
</dbReference>
<evidence type="ECO:0000313" key="4">
    <source>
        <dbReference type="Proteomes" id="UP000243650"/>
    </source>
</evidence>
<dbReference type="EMBL" id="PVNS01000004">
    <property type="protein sequence ID" value="PRO66291.1"/>
    <property type="molecule type" value="Genomic_DNA"/>
</dbReference>
<dbReference type="EMBL" id="PVNS01000004">
    <property type="protein sequence ID" value="PRO66362.1"/>
    <property type="molecule type" value="Genomic_DNA"/>
</dbReference>
<sequence length="72" mass="7909">MIRSRVDVYKAIPFLFCLPKPEAVDSGRIRTRRKSMPRSAAESASGAGLWFKPQDSGFLSCGAAARSRASYK</sequence>
<keyword evidence="4" id="KW-1185">Reference proteome</keyword>
<feature type="region of interest" description="Disordered" evidence="1">
    <location>
        <begin position="29"/>
        <end position="48"/>
    </location>
</feature>
<accession>A0A2P6MJA7</accession>
<name>A0A2P6MJA7_ALKUR</name>
<proteinExistence type="predicted"/>
<evidence type="ECO:0000313" key="2">
    <source>
        <dbReference type="EMBL" id="PRO66291.1"/>
    </source>
</evidence>
<evidence type="ECO:0000313" key="3">
    <source>
        <dbReference type="EMBL" id="PRO66362.1"/>
    </source>
</evidence>
<comment type="caution">
    <text evidence="3">The sequence shown here is derived from an EMBL/GenBank/DDBJ whole genome shotgun (WGS) entry which is preliminary data.</text>
</comment>
<organism evidence="3 4">
    <name type="scientific">Alkalicoccus urumqiensis</name>
    <name type="common">Bacillus urumqiensis</name>
    <dbReference type="NCBI Taxonomy" id="1548213"/>
    <lineage>
        <taxon>Bacteria</taxon>
        <taxon>Bacillati</taxon>
        <taxon>Bacillota</taxon>
        <taxon>Bacilli</taxon>
        <taxon>Bacillales</taxon>
        <taxon>Bacillaceae</taxon>
        <taxon>Alkalicoccus</taxon>
    </lineage>
</organism>
<reference evidence="3 4" key="1">
    <citation type="submission" date="2018-03" db="EMBL/GenBank/DDBJ databases">
        <title>Bacillus urumqiensis sp. nov., a moderately haloalkaliphilic bacterium isolated from a salt lake.</title>
        <authorList>
            <person name="Zhao B."/>
            <person name="Liao Z."/>
        </authorList>
    </citation>
    <scope>NUCLEOTIDE SEQUENCE [LARGE SCALE GENOMIC DNA]</scope>
    <source>
        <strain evidence="3 4">BZ-SZ-XJ18</strain>
    </source>
</reference>
<evidence type="ECO:0000256" key="1">
    <source>
        <dbReference type="SAM" id="MobiDB-lite"/>
    </source>
</evidence>